<dbReference type="InterPro" id="IPR013087">
    <property type="entry name" value="Znf_C2H2_type"/>
</dbReference>
<feature type="domain" description="C2H2-type" evidence="11">
    <location>
        <begin position="324"/>
        <end position="351"/>
    </location>
</feature>
<protein>
    <recommendedName>
        <fullName evidence="7">Zinc finger protein 865</fullName>
    </recommendedName>
</protein>
<feature type="region of interest" description="Disordered" evidence="10">
    <location>
        <begin position="700"/>
        <end position="791"/>
    </location>
</feature>
<dbReference type="EMBL" id="GBXI01015202">
    <property type="protein sequence ID" value="JAC99089.1"/>
    <property type="molecule type" value="Transcribed_RNA"/>
</dbReference>
<dbReference type="OrthoDB" id="6077919at2759"/>
<dbReference type="Pfam" id="PF07776">
    <property type="entry name" value="zf-AD"/>
    <property type="match status" value="1"/>
</dbReference>
<keyword evidence="4 8" id="KW-0863">Zinc-finger</keyword>
<keyword evidence="3" id="KW-0677">Repeat</keyword>
<feature type="binding site" evidence="9">
    <location>
        <position position="71"/>
    </location>
    <ligand>
        <name>Zn(2+)</name>
        <dbReference type="ChEBI" id="CHEBI:29105"/>
    </ligand>
</feature>
<evidence type="ECO:0000256" key="7">
    <source>
        <dbReference type="ARBA" id="ARBA00068876"/>
    </source>
</evidence>
<dbReference type="GO" id="GO:0000785">
    <property type="term" value="C:chromatin"/>
    <property type="evidence" value="ECO:0007669"/>
    <property type="project" value="UniProtKB-ARBA"/>
</dbReference>
<sequence length="879" mass="99308">MATSEEQREALTAELKTKSICRFCLSQEADDLSNIYAKDAPMKSLLPLPVEILAVASIEVFLNDGMPSTVCLKCRLTFDYCYRFKQMCKKAENQLSQVPLLGEWPSPLVKPIIPPELLPKQITTPKENKNPIQQAKLPSSASKGQSQLSSQSQQSAAAAISKATNVKQLSSSVSTPRKILNSNPAPLPEPPVPARTKKNKNVETFSFLTKVENNEEISLDDVQRLIAAEDGEFIKQDFQDSPVSPTSTSTNTTKKKPKLLNKSSMRILNKEAEVDTEPRLKLPQVKHDEDGNVFVVTEILDPSKPYETEADPIKNAAPVKTNVFPCPYCDRTFPLLQLRDIHLVNHTRERHYPCGDCDRSFFSKYDLQKHTVIHTGERKYKCTVCDRGFTRPALLQRHEKIHTDIPKFLCVFCEKEFLSKDDMEKHTDRHRKNRPFKCKVCSKAFAFKQGLERHEVVHSREQPYPCQYCDKSFCTQSKLARHLVAHAGSRPFPCKYCPKSYLLSHHLSRHMRTHKESVDMYSCNECEEVYRTCNELVMHSIVHAKETLVCPLCQQGFEDEASVTSHIMEHANNESFPCEFCDLIFLTYNEQNYHVKSAHASELAAYNEDEKKTKRTEKIVSDEELEGTIEEFLYDEENDSDANANTKQSTGGNDENKKSNTEEDEQYETEYLKIEELVSTVEEMTAEVLSEINEDQEPVIKKSKLSTSNEKEQTIVNEVNQLRRKAPKRDTQNIDGGKSLKAPTRVIANQSLVLRRGKPSAVTSTTNQKNGQGNNNNKNDTPTSSKDTKGLENVNQRKVITVSGSKQMSSKAVIPKKGVVQTNLDNIVIRTKAGEKSVRVQKILVTKAEAAAMAKDGRLRIKDGNFIQIKDANLPKSSK</sequence>
<dbReference type="PANTHER" id="PTHR24390">
    <property type="entry name" value="ZINC FINGER PROTEIN"/>
    <property type="match status" value="1"/>
</dbReference>
<dbReference type="GO" id="GO:0040029">
    <property type="term" value="P:epigenetic regulation of gene expression"/>
    <property type="evidence" value="ECO:0007669"/>
    <property type="project" value="UniProtKB-ARBA"/>
</dbReference>
<feature type="domain" description="C2H2-type" evidence="11">
    <location>
        <begin position="521"/>
        <end position="548"/>
    </location>
</feature>
<dbReference type="GO" id="GO:0008270">
    <property type="term" value="F:zinc ion binding"/>
    <property type="evidence" value="ECO:0007669"/>
    <property type="project" value="UniProtKB-UniRule"/>
</dbReference>
<dbReference type="PROSITE" id="PS51915">
    <property type="entry name" value="ZAD"/>
    <property type="match status" value="1"/>
</dbReference>
<dbReference type="InterPro" id="IPR012934">
    <property type="entry name" value="Znf_AD"/>
</dbReference>
<dbReference type="FunFam" id="3.30.160.60:FF:000100">
    <property type="entry name" value="Zinc finger 45-like"/>
    <property type="match status" value="1"/>
</dbReference>
<name>A0A0A1WKN9_ZEUCU</name>
<dbReference type="PROSITE" id="PS50157">
    <property type="entry name" value="ZINC_FINGER_C2H2_2"/>
    <property type="match status" value="9"/>
</dbReference>
<dbReference type="GO" id="GO:0006357">
    <property type="term" value="P:regulation of transcription by RNA polymerase II"/>
    <property type="evidence" value="ECO:0007669"/>
    <property type="project" value="TreeGrafter"/>
</dbReference>
<dbReference type="GeneID" id="105221266"/>
<accession>A0A0A1WKN9</accession>
<dbReference type="GO" id="GO:0000978">
    <property type="term" value="F:RNA polymerase II cis-regulatory region sequence-specific DNA binding"/>
    <property type="evidence" value="ECO:0007669"/>
    <property type="project" value="TreeGrafter"/>
</dbReference>
<evidence type="ECO:0000256" key="3">
    <source>
        <dbReference type="ARBA" id="ARBA00022737"/>
    </source>
</evidence>
<feature type="domain" description="C2H2-type" evidence="11">
    <location>
        <begin position="380"/>
        <end position="407"/>
    </location>
</feature>
<dbReference type="FunFam" id="3.30.160.60:FF:000690">
    <property type="entry name" value="Zinc finger protein 354C"/>
    <property type="match status" value="1"/>
</dbReference>
<dbReference type="FunFam" id="3.30.160.60:FF:000145">
    <property type="entry name" value="Zinc finger protein 574"/>
    <property type="match status" value="1"/>
</dbReference>
<feature type="domain" description="C2H2-type" evidence="11">
    <location>
        <begin position="548"/>
        <end position="575"/>
    </location>
</feature>
<evidence type="ECO:0000259" key="11">
    <source>
        <dbReference type="PROSITE" id="PS50157"/>
    </source>
</evidence>
<dbReference type="PROSITE" id="PS00028">
    <property type="entry name" value="ZINC_FINGER_C2H2_1"/>
    <property type="match status" value="10"/>
</dbReference>
<comment type="subcellular location">
    <subcellularLocation>
        <location evidence="1">Nucleus</location>
    </subcellularLocation>
</comment>
<reference evidence="13" key="2">
    <citation type="journal article" date="2015" name="Gigascience">
        <title>Reconstructing a comprehensive transcriptome assembly of a white-pupal translocated strain of the pest fruit fly Bactrocera cucurbitae.</title>
        <authorList>
            <person name="Sim S.B."/>
            <person name="Calla B."/>
            <person name="Hall B."/>
            <person name="DeRego T."/>
            <person name="Geib S.M."/>
        </authorList>
    </citation>
    <scope>NUCLEOTIDE SEQUENCE</scope>
</reference>
<evidence type="ECO:0000256" key="5">
    <source>
        <dbReference type="ARBA" id="ARBA00022833"/>
    </source>
</evidence>
<dbReference type="SMART" id="SM00868">
    <property type="entry name" value="zf-AD"/>
    <property type="match status" value="1"/>
</dbReference>
<keyword evidence="5 9" id="KW-0862">Zinc</keyword>
<feature type="region of interest" description="Disordered" evidence="10">
    <location>
        <begin position="633"/>
        <end position="667"/>
    </location>
</feature>
<feature type="domain" description="ZAD" evidence="12">
    <location>
        <begin position="19"/>
        <end position="98"/>
    </location>
</feature>
<feature type="binding site" evidence="9">
    <location>
        <position position="21"/>
    </location>
    <ligand>
        <name>Zn(2+)</name>
        <dbReference type="ChEBI" id="CHEBI:29105"/>
    </ligand>
</feature>
<keyword evidence="6" id="KW-0539">Nucleus</keyword>
<dbReference type="Gene3D" id="3.40.1800.20">
    <property type="match status" value="1"/>
</dbReference>
<evidence type="ECO:0000313" key="13">
    <source>
        <dbReference type="EMBL" id="JAC99089.1"/>
    </source>
</evidence>
<dbReference type="FunFam" id="3.30.160.60:FF:000446">
    <property type="entry name" value="Zinc finger protein"/>
    <property type="match status" value="1"/>
</dbReference>
<dbReference type="Gene3D" id="3.30.160.60">
    <property type="entry name" value="Classic Zinc Finger"/>
    <property type="match status" value="6"/>
</dbReference>
<feature type="compositionally biased region" description="Polar residues" evidence="10">
    <location>
        <begin position="121"/>
        <end position="137"/>
    </location>
</feature>
<dbReference type="SMART" id="SM00355">
    <property type="entry name" value="ZnF_C2H2"/>
    <property type="match status" value="10"/>
</dbReference>
<feature type="domain" description="C2H2-type" evidence="11">
    <location>
        <begin position="492"/>
        <end position="519"/>
    </location>
</feature>
<gene>
    <name evidence="13" type="primary">ZNF28</name>
    <name evidence="13" type="ORF">g.57955</name>
</gene>
<dbReference type="SUPFAM" id="SSF57667">
    <property type="entry name" value="beta-beta-alpha zinc fingers"/>
    <property type="match status" value="5"/>
</dbReference>
<feature type="compositionally biased region" description="Low complexity" evidence="10">
    <location>
        <begin position="139"/>
        <end position="161"/>
    </location>
</feature>
<evidence type="ECO:0000259" key="12">
    <source>
        <dbReference type="PROSITE" id="PS51915"/>
    </source>
</evidence>
<dbReference type="GO" id="GO:0003700">
    <property type="term" value="F:DNA-binding transcription factor activity"/>
    <property type="evidence" value="ECO:0007669"/>
    <property type="project" value="TreeGrafter"/>
</dbReference>
<feature type="domain" description="C2H2-type" evidence="11">
    <location>
        <begin position="436"/>
        <end position="463"/>
    </location>
</feature>
<dbReference type="InterPro" id="IPR036236">
    <property type="entry name" value="Znf_C2H2_sf"/>
</dbReference>
<dbReference type="GO" id="GO:0003682">
    <property type="term" value="F:chromatin binding"/>
    <property type="evidence" value="ECO:0007669"/>
    <property type="project" value="UniProtKB-ARBA"/>
</dbReference>
<feature type="binding site" evidence="9">
    <location>
        <position position="24"/>
    </location>
    <ligand>
        <name>Zn(2+)</name>
        <dbReference type="ChEBI" id="CHEBI:29105"/>
    </ligand>
</feature>
<evidence type="ECO:0000256" key="10">
    <source>
        <dbReference type="SAM" id="MobiDB-lite"/>
    </source>
</evidence>
<feature type="domain" description="C2H2-type" evidence="11">
    <location>
        <begin position="352"/>
        <end position="379"/>
    </location>
</feature>
<evidence type="ECO:0000256" key="9">
    <source>
        <dbReference type="PROSITE-ProRule" id="PRU01263"/>
    </source>
</evidence>
<evidence type="ECO:0000256" key="1">
    <source>
        <dbReference type="ARBA" id="ARBA00004123"/>
    </source>
</evidence>
<feature type="domain" description="C2H2-type" evidence="11">
    <location>
        <begin position="464"/>
        <end position="491"/>
    </location>
</feature>
<keyword evidence="2 9" id="KW-0479">Metal-binding</keyword>
<evidence type="ECO:0000256" key="4">
    <source>
        <dbReference type="ARBA" id="ARBA00022771"/>
    </source>
</evidence>
<evidence type="ECO:0000256" key="8">
    <source>
        <dbReference type="PROSITE-ProRule" id="PRU00042"/>
    </source>
</evidence>
<feature type="domain" description="C2H2-type" evidence="11">
    <location>
        <begin position="408"/>
        <end position="435"/>
    </location>
</feature>
<reference evidence="13" key="1">
    <citation type="submission" date="2014-11" db="EMBL/GenBank/DDBJ databases">
        <authorList>
            <person name="Geib S."/>
        </authorList>
    </citation>
    <scope>NUCLEOTIDE SEQUENCE</scope>
</reference>
<evidence type="ECO:0000256" key="2">
    <source>
        <dbReference type="ARBA" id="ARBA00022723"/>
    </source>
</evidence>
<feature type="binding site" evidence="9">
    <location>
        <position position="74"/>
    </location>
    <ligand>
        <name>Zn(2+)</name>
        <dbReference type="ChEBI" id="CHEBI:29105"/>
    </ligand>
</feature>
<evidence type="ECO:0000256" key="6">
    <source>
        <dbReference type="ARBA" id="ARBA00023242"/>
    </source>
</evidence>
<proteinExistence type="predicted"/>
<dbReference type="PANTHER" id="PTHR24390:SF226">
    <property type="entry name" value="GH10523P-RELATED"/>
    <property type="match status" value="1"/>
</dbReference>
<dbReference type="Pfam" id="PF00096">
    <property type="entry name" value="zf-C2H2"/>
    <property type="match status" value="4"/>
</dbReference>
<feature type="compositionally biased region" description="Polar residues" evidence="10">
    <location>
        <begin position="162"/>
        <end position="183"/>
    </location>
</feature>
<feature type="compositionally biased region" description="Polar residues" evidence="10">
    <location>
        <begin position="641"/>
        <end position="653"/>
    </location>
</feature>
<dbReference type="AlphaFoldDB" id="A0A0A1WKN9"/>
<dbReference type="SUPFAM" id="SSF57716">
    <property type="entry name" value="Glucocorticoid receptor-like (DNA-binding domain)"/>
    <property type="match status" value="1"/>
</dbReference>
<feature type="region of interest" description="Disordered" evidence="10">
    <location>
        <begin position="121"/>
        <end position="198"/>
    </location>
</feature>
<feature type="compositionally biased region" description="Low complexity" evidence="10">
    <location>
        <begin position="767"/>
        <end position="779"/>
    </location>
</feature>
<organism evidence="13">
    <name type="scientific">Zeugodacus cucurbitae</name>
    <name type="common">Melon fruit fly</name>
    <name type="synonym">Bactrocera cucurbitae</name>
    <dbReference type="NCBI Taxonomy" id="28588"/>
    <lineage>
        <taxon>Eukaryota</taxon>
        <taxon>Metazoa</taxon>
        <taxon>Ecdysozoa</taxon>
        <taxon>Arthropoda</taxon>
        <taxon>Hexapoda</taxon>
        <taxon>Insecta</taxon>
        <taxon>Pterygota</taxon>
        <taxon>Neoptera</taxon>
        <taxon>Endopterygota</taxon>
        <taxon>Diptera</taxon>
        <taxon>Brachycera</taxon>
        <taxon>Muscomorpha</taxon>
        <taxon>Tephritoidea</taxon>
        <taxon>Tephritidae</taxon>
        <taxon>Zeugodacus</taxon>
        <taxon>Zeugodacus</taxon>
    </lineage>
</organism>
<dbReference type="GO" id="GO:0005634">
    <property type="term" value="C:nucleus"/>
    <property type="evidence" value="ECO:0007669"/>
    <property type="project" value="UniProtKB-SubCell"/>
</dbReference>